<gene>
    <name evidence="2" type="ORF">NOCA2690041</name>
</gene>
<protein>
    <submittedName>
        <fullName evidence="2">Oxidoreductase, aldo/keto reductase family protein</fullName>
    </submittedName>
</protein>
<evidence type="ECO:0000313" key="2">
    <source>
        <dbReference type="EMBL" id="CUR59935.1"/>
    </source>
</evidence>
<feature type="domain" description="NADP-dependent oxidoreductase" evidence="1">
    <location>
        <begin position="4"/>
        <end position="311"/>
    </location>
</feature>
<dbReference type="GO" id="GO:0005829">
    <property type="term" value="C:cytosol"/>
    <property type="evidence" value="ECO:0007669"/>
    <property type="project" value="TreeGrafter"/>
</dbReference>
<dbReference type="Pfam" id="PF00248">
    <property type="entry name" value="Aldo_ket_red"/>
    <property type="match status" value="1"/>
</dbReference>
<dbReference type="PANTHER" id="PTHR43364:SF6">
    <property type="entry name" value="OXIDOREDUCTASE-RELATED"/>
    <property type="match status" value="1"/>
</dbReference>
<reference evidence="2" key="1">
    <citation type="submission" date="2015-08" db="EMBL/GenBank/DDBJ databases">
        <authorList>
            <person name="Babu N.S."/>
            <person name="Beckwith C.J."/>
            <person name="Beseler K.G."/>
            <person name="Brison A."/>
            <person name="Carone J.V."/>
            <person name="Caskin T.P."/>
            <person name="Diamond M."/>
            <person name="Durham M.E."/>
            <person name="Foxe J.M."/>
            <person name="Go M."/>
            <person name="Henderson B.A."/>
            <person name="Jones I.B."/>
            <person name="McGettigan J.A."/>
            <person name="Micheletti S.J."/>
            <person name="Nasrallah M.E."/>
            <person name="Ortiz D."/>
            <person name="Piller C.R."/>
            <person name="Privatt S.R."/>
            <person name="Schneider S.L."/>
            <person name="Sharp S."/>
            <person name="Smith T.C."/>
            <person name="Stanton J.D."/>
            <person name="Ullery H.E."/>
            <person name="Wilson R.J."/>
            <person name="Serrano M.G."/>
            <person name="Buck G."/>
            <person name="Lee V."/>
            <person name="Wang Y."/>
            <person name="Carvalho R."/>
            <person name="Voegtly L."/>
            <person name="Shi R."/>
            <person name="Duckworth R."/>
            <person name="Johnson A."/>
            <person name="Loviza R."/>
            <person name="Walstead R."/>
            <person name="Shah Z."/>
            <person name="Kiflezghi M."/>
            <person name="Wade K."/>
            <person name="Ball S.L."/>
            <person name="Bradley K.W."/>
            <person name="Asai D.J."/>
            <person name="Bowman C.A."/>
            <person name="Russell D.A."/>
            <person name="Pope W.H."/>
            <person name="Jacobs-Sera D."/>
            <person name="Hendrix R.W."/>
            <person name="Hatfull G.F."/>
        </authorList>
    </citation>
    <scope>NUCLEOTIDE SEQUENCE</scope>
</reference>
<evidence type="ECO:0000259" key="1">
    <source>
        <dbReference type="Pfam" id="PF00248"/>
    </source>
</evidence>
<dbReference type="SUPFAM" id="SSF51430">
    <property type="entry name" value="NAD(P)-linked oxidoreductase"/>
    <property type="match status" value="1"/>
</dbReference>
<sequence length="314" mass="33930">MTSPLILGAMYFGTKTDRATSFALLDRFVEAGGTTIDTANCYAFWASGTGAGGQSETVIGEWLRANPGLRDSLTIATKVGVEPATPGDFDGPVEGLSAPVIRRECGRSLERLGVDRIDLYWAHGEDRTVELEETVTALGDLVRDGYAARLGVSNHPTWRVEQARAIASSLDLEPFTALQLTTSYLRPRPDASVPGKDHPFGFASSETLDYLTEHPDIELWAYSPLLQGSYDRDDRPFPEVYDHPGTTRRLDALTQVAADLKATRGQVVLAWLIASTPSIRPIVGVSSLEQLDEALVAGSLDLSEHLLGVLDSAS</sequence>
<organism evidence="2">
    <name type="scientific">metagenome</name>
    <dbReference type="NCBI Taxonomy" id="256318"/>
    <lineage>
        <taxon>unclassified sequences</taxon>
        <taxon>metagenomes</taxon>
    </lineage>
</organism>
<dbReference type="InterPro" id="IPR036812">
    <property type="entry name" value="NAD(P)_OxRdtase_dom_sf"/>
</dbReference>
<name>A0A2P2CD89_9ZZZZ</name>
<dbReference type="Gene3D" id="3.20.20.100">
    <property type="entry name" value="NADP-dependent oxidoreductase domain"/>
    <property type="match status" value="1"/>
</dbReference>
<dbReference type="InterPro" id="IPR050523">
    <property type="entry name" value="AKR_Detox_Biosynth"/>
</dbReference>
<dbReference type="PANTHER" id="PTHR43364">
    <property type="entry name" value="NADH-SPECIFIC METHYLGLYOXAL REDUCTASE-RELATED"/>
    <property type="match status" value="1"/>
</dbReference>
<proteinExistence type="predicted"/>
<accession>A0A2P2CD89</accession>
<dbReference type="EMBL" id="CZKA01000066">
    <property type="protein sequence ID" value="CUR59935.1"/>
    <property type="molecule type" value="Genomic_DNA"/>
</dbReference>
<dbReference type="InterPro" id="IPR023210">
    <property type="entry name" value="NADP_OxRdtase_dom"/>
</dbReference>
<dbReference type="AlphaFoldDB" id="A0A2P2CD89"/>